<gene>
    <name evidence="1" type="ORF">KFL_015640010</name>
</gene>
<reference evidence="1 2" key="1">
    <citation type="journal article" date="2014" name="Nat. Commun.">
        <title>Klebsormidium flaccidum genome reveals primary factors for plant terrestrial adaptation.</title>
        <authorList>
            <person name="Hori K."/>
            <person name="Maruyama F."/>
            <person name="Fujisawa T."/>
            <person name="Togashi T."/>
            <person name="Yamamoto N."/>
            <person name="Seo M."/>
            <person name="Sato S."/>
            <person name="Yamada T."/>
            <person name="Mori H."/>
            <person name="Tajima N."/>
            <person name="Moriyama T."/>
            <person name="Ikeuchi M."/>
            <person name="Watanabe M."/>
            <person name="Wada H."/>
            <person name="Kobayashi K."/>
            <person name="Saito M."/>
            <person name="Masuda T."/>
            <person name="Sasaki-Sekimoto Y."/>
            <person name="Mashiguchi K."/>
            <person name="Awai K."/>
            <person name="Shimojima M."/>
            <person name="Masuda S."/>
            <person name="Iwai M."/>
            <person name="Nobusawa T."/>
            <person name="Narise T."/>
            <person name="Kondo S."/>
            <person name="Saito H."/>
            <person name="Sato R."/>
            <person name="Murakawa M."/>
            <person name="Ihara Y."/>
            <person name="Oshima-Yamada Y."/>
            <person name="Ohtaka K."/>
            <person name="Satoh M."/>
            <person name="Sonobe K."/>
            <person name="Ishii M."/>
            <person name="Ohtani R."/>
            <person name="Kanamori-Sato M."/>
            <person name="Honoki R."/>
            <person name="Miyazaki D."/>
            <person name="Mochizuki H."/>
            <person name="Umetsu J."/>
            <person name="Higashi K."/>
            <person name="Shibata D."/>
            <person name="Kamiya Y."/>
            <person name="Sato N."/>
            <person name="Nakamura Y."/>
            <person name="Tabata S."/>
            <person name="Ida S."/>
            <person name="Kurokawa K."/>
            <person name="Ohta H."/>
        </authorList>
    </citation>
    <scope>NUCLEOTIDE SEQUENCE [LARGE SCALE GENOMIC DNA]</scope>
    <source>
        <strain evidence="1 2">NIES-2285</strain>
    </source>
</reference>
<name>A0A1Y1IX38_KLENI</name>
<evidence type="ECO:0000313" key="1">
    <source>
        <dbReference type="EMBL" id="GAQ93476.1"/>
    </source>
</evidence>
<keyword evidence="2" id="KW-1185">Reference proteome</keyword>
<accession>A0A1Y1IX38</accession>
<protein>
    <submittedName>
        <fullName evidence="1">Uncharacterized protein</fullName>
    </submittedName>
</protein>
<dbReference type="AlphaFoldDB" id="A0A1Y1IX38"/>
<proteinExistence type="predicted"/>
<feature type="non-terminal residue" evidence="1">
    <location>
        <position position="139"/>
    </location>
</feature>
<evidence type="ECO:0000313" key="2">
    <source>
        <dbReference type="Proteomes" id="UP000054558"/>
    </source>
</evidence>
<sequence length="139" mass="16314">MGGNAKIEWDEKKKRRVKHSFKDRTARFFTSKFDADGRQVGELWKKLMDAENDTDRVRRKRKEAVWEAYEALAPYLRDQKYSAATGSDPAKYKQVVHAFLKAFVAAYGETHVTHYMHIIHAHGDYFIQKYGSLARWNTQ</sequence>
<organism evidence="1 2">
    <name type="scientific">Klebsormidium nitens</name>
    <name type="common">Green alga</name>
    <name type="synonym">Ulothrix nitens</name>
    <dbReference type="NCBI Taxonomy" id="105231"/>
    <lineage>
        <taxon>Eukaryota</taxon>
        <taxon>Viridiplantae</taxon>
        <taxon>Streptophyta</taxon>
        <taxon>Klebsormidiophyceae</taxon>
        <taxon>Klebsormidiales</taxon>
        <taxon>Klebsormidiaceae</taxon>
        <taxon>Klebsormidium</taxon>
    </lineage>
</organism>
<dbReference type="Proteomes" id="UP000054558">
    <property type="component" value="Unassembled WGS sequence"/>
</dbReference>
<dbReference type="EMBL" id="DF238513">
    <property type="protein sequence ID" value="GAQ93476.1"/>
    <property type="molecule type" value="Genomic_DNA"/>
</dbReference>